<evidence type="ECO:0000259" key="8">
    <source>
        <dbReference type="PROSITE" id="PS51379"/>
    </source>
</evidence>
<dbReference type="PANTHER" id="PTHR30176">
    <property type="entry name" value="FERREDOXIN-TYPE PROTEIN NAPH"/>
    <property type="match status" value="1"/>
</dbReference>
<keyword evidence="4" id="KW-0249">Electron transport</keyword>
<keyword evidence="2" id="KW-0004">4Fe-4S</keyword>
<dbReference type="AlphaFoldDB" id="A0A1M5QB46"/>
<dbReference type="GO" id="GO:0005886">
    <property type="term" value="C:plasma membrane"/>
    <property type="evidence" value="ECO:0007669"/>
    <property type="project" value="TreeGrafter"/>
</dbReference>
<accession>A0A1M5QB46</accession>
<feature type="transmembrane region" description="Helical" evidence="7">
    <location>
        <begin position="73"/>
        <end position="106"/>
    </location>
</feature>
<dbReference type="InterPro" id="IPR017900">
    <property type="entry name" value="4Fe4S_Fe_S_CS"/>
</dbReference>
<dbReference type="PROSITE" id="PS00198">
    <property type="entry name" value="4FE4S_FER_1"/>
    <property type="match status" value="1"/>
</dbReference>
<dbReference type="InterPro" id="IPR017896">
    <property type="entry name" value="4Fe4S_Fe-S-bd"/>
</dbReference>
<dbReference type="Proteomes" id="UP000184032">
    <property type="component" value="Unassembled WGS sequence"/>
</dbReference>
<keyword evidence="1" id="KW-0813">Transport</keyword>
<keyword evidence="5" id="KW-0408">Iron</keyword>
<dbReference type="EMBL" id="FQXI01000002">
    <property type="protein sequence ID" value="SHH10969.1"/>
    <property type="molecule type" value="Genomic_DNA"/>
</dbReference>
<sequence length="290" mass="32331">MVNILKKNNRHLIQALGAVVFNGNFKGFVEGTIYTGPTKGICVPVLNCYSCPGALGACPIGSLQAVSGSGGRIGFYVIGLLVLFGITLGRFFCGFLCPFGFIQDLLYKIKTKKFKVRDSIHNKLKYLKYIMLIVFVIALPIIVAMVKGYSDPYFCKYICPAGLIEGAAPFLLKNEYLRSAIGMLFNWKLILAILFVVSSIFIYRPFCKYICPLGAFYGLFNGISFYKLEVDQDKCIKCNKCSKICKMHIEPFKDPNNSECIRCLDCKGVCPTGAIDNKIVWKENKKTVKS</sequence>
<proteinExistence type="predicted"/>
<evidence type="ECO:0000256" key="1">
    <source>
        <dbReference type="ARBA" id="ARBA00022448"/>
    </source>
</evidence>
<dbReference type="PROSITE" id="PS51379">
    <property type="entry name" value="4FE4S_FER_2"/>
    <property type="match status" value="2"/>
</dbReference>
<evidence type="ECO:0000256" key="7">
    <source>
        <dbReference type="SAM" id="Phobius"/>
    </source>
</evidence>
<gene>
    <name evidence="9" type="ORF">SAMN02745245_00571</name>
</gene>
<keyword evidence="7" id="KW-0472">Membrane</keyword>
<keyword evidence="10" id="KW-1185">Reference proteome</keyword>
<keyword evidence="7" id="KW-0812">Transmembrane</keyword>
<feature type="transmembrane region" description="Helical" evidence="7">
    <location>
        <begin position="126"/>
        <end position="147"/>
    </location>
</feature>
<dbReference type="SUPFAM" id="SSF54862">
    <property type="entry name" value="4Fe-4S ferredoxins"/>
    <property type="match status" value="1"/>
</dbReference>
<evidence type="ECO:0000313" key="10">
    <source>
        <dbReference type="Proteomes" id="UP000184032"/>
    </source>
</evidence>
<protein>
    <submittedName>
        <fullName evidence="9">4Fe-4S binding domain-containing protein</fullName>
    </submittedName>
</protein>
<dbReference type="PANTHER" id="PTHR30176:SF3">
    <property type="entry name" value="FERREDOXIN-TYPE PROTEIN NAPH"/>
    <property type="match status" value="1"/>
</dbReference>
<dbReference type="InterPro" id="IPR051684">
    <property type="entry name" value="Electron_Trans/Redox"/>
</dbReference>
<name>A0A1M5QB46_9FIRM</name>
<evidence type="ECO:0000256" key="3">
    <source>
        <dbReference type="ARBA" id="ARBA00022723"/>
    </source>
</evidence>
<dbReference type="GO" id="GO:0046872">
    <property type="term" value="F:metal ion binding"/>
    <property type="evidence" value="ECO:0007669"/>
    <property type="project" value="UniProtKB-KW"/>
</dbReference>
<evidence type="ECO:0000313" key="9">
    <source>
        <dbReference type="EMBL" id="SHH10969.1"/>
    </source>
</evidence>
<feature type="domain" description="4Fe-4S ferredoxin-type" evidence="8">
    <location>
        <begin position="256"/>
        <end position="280"/>
    </location>
</feature>
<dbReference type="Gene3D" id="3.30.70.20">
    <property type="match status" value="1"/>
</dbReference>
<dbReference type="GO" id="GO:0051539">
    <property type="term" value="F:4 iron, 4 sulfur cluster binding"/>
    <property type="evidence" value="ECO:0007669"/>
    <property type="project" value="UniProtKB-KW"/>
</dbReference>
<evidence type="ECO:0000256" key="2">
    <source>
        <dbReference type="ARBA" id="ARBA00022485"/>
    </source>
</evidence>
<evidence type="ECO:0000256" key="6">
    <source>
        <dbReference type="ARBA" id="ARBA00023014"/>
    </source>
</evidence>
<keyword evidence="6" id="KW-0411">Iron-sulfur</keyword>
<reference evidence="9 10" key="1">
    <citation type="submission" date="2016-11" db="EMBL/GenBank/DDBJ databases">
        <authorList>
            <person name="Jaros S."/>
            <person name="Januszkiewicz K."/>
            <person name="Wedrychowicz H."/>
        </authorList>
    </citation>
    <scope>NUCLEOTIDE SEQUENCE [LARGE SCALE GENOMIC DNA]</scope>
    <source>
        <strain evidence="9 10">DSM 21120</strain>
    </source>
</reference>
<dbReference type="STRING" id="1120995.SAMN02745245_00571"/>
<dbReference type="Pfam" id="PF12801">
    <property type="entry name" value="Fer4_5"/>
    <property type="match status" value="3"/>
</dbReference>
<organism evidence="9 10">
    <name type="scientific">Anaerosphaera aminiphila DSM 21120</name>
    <dbReference type="NCBI Taxonomy" id="1120995"/>
    <lineage>
        <taxon>Bacteria</taxon>
        <taxon>Bacillati</taxon>
        <taxon>Bacillota</taxon>
        <taxon>Tissierellia</taxon>
        <taxon>Tissierellales</taxon>
        <taxon>Peptoniphilaceae</taxon>
        <taxon>Anaerosphaera</taxon>
    </lineage>
</organism>
<dbReference type="RefSeq" id="WP_234945622.1">
    <property type="nucleotide sequence ID" value="NZ_FQXI01000002.1"/>
</dbReference>
<keyword evidence="3" id="KW-0479">Metal-binding</keyword>
<evidence type="ECO:0000256" key="5">
    <source>
        <dbReference type="ARBA" id="ARBA00023004"/>
    </source>
</evidence>
<keyword evidence="7" id="KW-1133">Transmembrane helix</keyword>
<feature type="transmembrane region" description="Helical" evidence="7">
    <location>
        <begin position="184"/>
        <end position="203"/>
    </location>
</feature>
<evidence type="ECO:0000256" key="4">
    <source>
        <dbReference type="ARBA" id="ARBA00022982"/>
    </source>
</evidence>
<feature type="domain" description="4Fe-4S ferredoxin-type" evidence="8">
    <location>
        <begin position="226"/>
        <end position="255"/>
    </location>
</feature>